<evidence type="ECO:0000313" key="2">
    <source>
        <dbReference type="EMBL" id="MBO3271640.1"/>
    </source>
</evidence>
<dbReference type="Gene3D" id="3.40.1580.10">
    <property type="entry name" value="SMI1/KNR4-like"/>
    <property type="match status" value="1"/>
</dbReference>
<keyword evidence="3" id="KW-1185">Reference proteome</keyword>
<dbReference type="InterPro" id="IPR018958">
    <property type="entry name" value="Knr4/Smi1-like_dom"/>
</dbReference>
<dbReference type="InterPro" id="IPR037883">
    <property type="entry name" value="Knr4/Smi1-like_sf"/>
</dbReference>
<dbReference type="SMART" id="SM00860">
    <property type="entry name" value="SMI1_KNR4"/>
    <property type="match status" value="1"/>
</dbReference>
<dbReference type="SUPFAM" id="SSF160631">
    <property type="entry name" value="SMI1/KNR4-like"/>
    <property type="match status" value="1"/>
</dbReference>
<reference evidence="2 3" key="1">
    <citation type="submission" date="2021-03" db="EMBL/GenBank/DDBJ databases">
        <authorList>
            <person name="Kim M.K."/>
        </authorList>
    </citation>
    <scope>NUCLEOTIDE SEQUENCE [LARGE SCALE GENOMIC DNA]</scope>
    <source>
        <strain evidence="2 3">BT507</strain>
    </source>
</reference>
<comment type="caution">
    <text evidence="2">The sequence shown here is derived from an EMBL/GenBank/DDBJ whole genome shotgun (WGS) entry which is preliminary data.</text>
</comment>
<dbReference type="Pfam" id="PF09346">
    <property type="entry name" value="SMI1_KNR4"/>
    <property type="match status" value="1"/>
</dbReference>
<dbReference type="Proteomes" id="UP000670527">
    <property type="component" value="Unassembled WGS sequence"/>
</dbReference>
<organism evidence="2 3">
    <name type="scientific">Hymenobacter defluvii</name>
    <dbReference type="NCBI Taxonomy" id="2054411"/>
    <lineage>
        <taxon>Bacteria</taxon>
        <taxon>Pseudomonadati</taxon>
        <taxon>Bacteroidota</taxon>
        <taxon>Cytophagia</taxon>
        <taxon>Cytophagales</taxon>
        <taxon>Hymenobacteraceae</taxon>
        <taxon>Hymenobacter</taxon>
    </lineage>
</organism>
<evidence type="ECO:0000313" key="3">
    <source>
        <dbReference type="Proteomes" id="UP000670527"/>
    </source>
</evidence>
<feature type="domain" description="Knr4/Smi1-like" evidence="1">
    <location>
        <begin position="18"/>
        <end position="132"/>
    </location>
</feature>
<gene>
    <name evidence="2" type="ORF">J4D97_13335</name>
</gene>
<accession>A0ABS3TD99</accession>
<evidence type="ECO:0000259" key="1">
    <source>
        <dbReference type="SMART" id="SM00860"/>
    </source>
</evidence>
<dbReference type="RefSeq" id="WP_208307992.1">
    <property type="nucleotide sequence ID" value="NZ_JAGETX010000007.1"/>
</dbReference>
<name>A0ABS3TD99_9BACT</name>
<protein>
    <submittedName>
        <fullName evidence="2">SMI1/KNR4 family protein</fullName>
    </submittedName>
</protein>
<dbReference type="EMBL" id="JAGETX010000007">
    <property type="protein sequence ID" value="MBO3271640.1"/>
    <property type="molecule type" value="Genomic_DNA"/>
</dbReference>
<proteinExistence type="predicted"/>
<sequence>MVENTFEELITEPEFKVGATQEEQARLKAKMDFDYPPSYLEFLARHNGGGGWLGRGWFSLYSVADALDINALWMKDADYEEHFINYYWLIGSNGSLFTYAIEKETGHFVELDVFDDEYAVYLGKSFQEFLNFLHKLSFERCDEDGD</sequence>